<organism evidence="3 4">
    <name type="scientific">Micromonospora halotolerans</name>
    <dbReference type="NCBI Taxonomy" id="709879"/>
    <lineage>
        <taxon>Bacteria</taxon>
        <taxon>Bacillati</taxon>
        <taxon>Actinomycetota</taxon>
        <taxon>Actinomycetes</taxon>
        <taxon>Micromonosporales</taxon>
        <taxon>Micromonosporaceae</taxon>
        <taxon>Micromonospora</taxon>
    </lineage>
</organism>
<dbReference type="PANTHER" id="PTHR33055:SF3">
    <property type="entry name" value="PUTATIVE TRANSPOSASE FOR IS117-RELATED"/>
    <property type="match status" value="1"/>
</dbReference>
<proteinExistence type="predicted"/>
<name>A0ABZ0A2V5_9ACTN</name>
<dbReference type="Pfam" id="PF01548">
    <property type="entry name" value="DEDD_Tnp_IS110"/>
    <property type="match status" value="1"/>
</dbReference>
<dbReference type="EMBL" id="CP134876">
    <property type="protein sequence ID" value="WNM41693.1"/>
    <property type="molecule type" value="Genomic_DNA"/>
</dbReference>
<dbReference type="PANTHER" id="PTHR33055">
    <property type="entry name" value="TRANSPOSASE FOR INSERTION SEQUENCE ELEMENT IS1111A"/>
    <property type="match status" value="1"/>
</dbReference>
<protein>
    <submittedName>
        <fullName evidence="3">IS110 family transposase</fullName>
    </submittedName>
</protein>
<evidence type="ECO:0000259" key="1">
    <source>
        <dbReference type="Pfam" id="PF01548"/>
    </source>
</evidence>
<accession>A0ABZ0A2V5</accession>
<dbReference type="InterPro" id="IPR047650">
    <property type="entry name" value="Transpos_IS110"/>
</dbReference>
<dbReference type="InterPro" id="IPR003346">
    <property type="entry name" value="Transposase_20"/>
</dbReference>
<feature type="domain" description="Transposase IS110-like N-terminal" evidence="1">
    <location>
        <begin position="4"/>
        <end position="162"/>
    </location>
</feature>
<sequence length="407" mass="44688">MLFIGDDWAEAHHDVEIQDEDGRRLVRRRLPEGVAGMAVLHDLVAGLLGDGEPADVIFGIETDRGPWVQALIAAGYQVYAINPLSVARYRERHVTSGAKSDAGDAKVLADLVRTDRHQHRPIAGDSDLAEAVKVLARAHQNLIWSRQRQANSLRSTLREFYPAALTAFEKLTDRDALAVLEIAPTPTRGRSLSRAKIAATLRRAGRQRYIDARAEQIETALRTEQLAALPAVEAAFGHTVTAMVRILTELSRQIGTLEGELSAHFDRHPDAEILLSQPGLGPVLAARVLAEFGDDPHRYDVKARRNYAATSPITRASGTRRLVLARHVANNRLRDALYLQAFAALKASPGARAYHDAHRARGNTHHQALRALANRLVGILHGCLRHQQPYNEAIAWPAPTTELSAAA</sequence>
<dbReference type="InterPro" id="IPR002525">
    <property type="entry name" value="Transp_IS110-like_N"/>
</dbReference>
<evidence type="ECO:0000313" key="3">
    <source>
        <dbReference type="EMBL" id="WNM41693.1"/>
    </source>
</evidence>
<evidence type="ECO:0000259" key="2">
    <source>
        <dbReference type="Pfam" id="PF02371"/>
    </source>
</evidence>
<dbReference type="Pfam" id="PF02371">
    <property type="entry name" value="Transposase_20"/>
    <property type="match status" value="1"/>
</dbReference>
<dbReference type="RefSeq" id="WP_313723596.1">
    <property type="nucleotide sequence ID" value="NZ_CP134876.1"/>
</dbReference>
<reference evidence="3 4" key="1">
    <citation type="submission" date="2023-09" db="EMBL/GenBank/DDBJ databases">
        <title>Micromonospora halotolerans DSM 45598 genome sequence.</title>
        <authorList>
            <person name="Mo P."/>
        </authorList>
    </citation>
    <scope>NUCLEOTIDE SEQUENCE [LARGE SCALE GENOMIC DNA]</scope>
    <source>
        <strain evidence="3 4">DSM 45598</strain>
    </source>
</reference>
<feature type="domain" description="Transposase IS116/IS110/IS902 C-terminal" evidence="2">
    <location>
        <begin position="271"/>
        <end position="355"/>
    </location>
</feature>
<gene>
    <name evidence="3" type="ORF">RMN56_10270</name>
</gene>
<evidence type="ECO:0000313" key="4">
    <source>
        <dbReference type="Proteomes" id="UP001303001"/>
    </source>
</evidence>
<keyword evidence="4" id="KW-1185">Reference proteome</keyword>
<dbReference type="Proteomes" id="UP001303001">
    <property type="component" value="Chromosome"/>
</dbReference>
<dbReference type="NCBIfam" id="NF033542">
    <property type="entry name" value="transpos_IS110"/>
    <property type="match status" value="1"/>
</dbReference>